<name>A0A3G5A732_9VIRU</name>
<dbReference type="EMBL" id="MK072386">
    <property type="protein sequence ID" value="AYV83056.1"/>
    <property type="molecule type" value="Genomic_DNA"/>
</dbReference>
<sequence>MAATVKDHSKVPIDDRFDLRLSLQLETSRADRATAEVKQYRDELNSRLKEIEKLKDAAAESAIQVRAYAHALTKARGKIAVLEGLLPAESA</sequence>
<feature type="coiled-coil region" evidence="1">
    <location>
        <begin position="23"/>
        <end position="61"/>
    </location>
</feature>
<organism evidence="2">
    <name type="scientific">Hyperionvirus sp</name>
    <dbReference type="NCBI Taxonomy" id="2487770"/>
    <lineage>
        <taxon>Viruses</taxon>
        <taxon>Varidnaviria</taxon>
        <taxon>Bamfordvirae</taxon>
        <taxon>Nucleocytoviricota</taxon>
        <taxon>Megaviricetes</taxon>
        <taxon>Imitervirales</taxon>
        <taxon>Mimiviridae</taxon>
        <taxon>Klosneuvirinae</taxon>
    </lineage>
</organism>
<reference evidence="2" key="1">
    <citation type="submission" date="2018-10" db="EMBL/GenBank/DDBJ databases">
        <title>Hidden diversity of soil giant viruses.</title>
        <authorList>
            <person name="Schulz F."/>
            <person name="Alteio L."/>
            <person name="Goudeau D."/>
            <person name="Ryan E.M."/>
            <person name="Malmstrom R.R."/>
            <person name="Blanchard J."/>
            <person name="Woyke T."/>
        </authorList>
    </citation>
    <scope>NUCLEOTIDE SEQUENCE</scope>
    <source>
        <strain evidence="2">HYV1</strain>
    </source>
</reference>
<proteinExistence type="predicted"/>
<protein>
    <submittedName>
        <fullName evidence="2">Uncharacterized protein</fullName>
    </submittedName>
</protein>
<evidence type="ECO:0000256" key="1">
    <source>
        <dbReference type="SAM" id="Coils"/>
    </source>
</evidence>
<evidence type="ECO:0000313" key="2">
    <source>
        <dbReference type="EMBL" id="AYV83056.1"/>
    </source>
</evidence>
<keyword evidence="1" id="KW-0175">Coiled coil</keyword>
<gene>
    <name evidence="2" type="ORF">Hyperionvirus4_21</name>
</gene>
<accession>A0A3G5A732</accession>